<sequence>MKTNRGPPYPTTLQVTGDIIFSRRDAEDGINLIRGHLFDANNDSILAHLISACPDEERDGWFTVRHMPAATCPFVLLDRGNEHARKVPEEVDGLTFMGPDKGWCRFDVRINFAEAEVEFPLPLQSLVNFDGILDRVDLGGIPLIRAHQLVPVGRADPDLKEILA</sequence>
<protein>
    <submittedName>
        <fullName evidence="1">Uncharacterized protein</fullName>
    </submittedName>
</protein>
<dbReference type="Proteomes" id="UP001176521">
    <property type="component" value="Unassembled WGS sequence"/>
</dbReference>
<organism evidence="1 2">
    <name type="scientific">Tilletia horrida</name>
    <dbReference type="NCBI Taxonomy" id="155126"/>
    <lineage>
        <taxon>Eukaryota</taxon>
        <taxon>Fungi</taxon>
        <taxon>Dikarya</taxon>
        <taxon>Basidiomycota</taxon>
        <taxon>Ustilaginomycotina</taxon>
        <taxon>Exobasidiomycetes</taxon>
        <taxon>Tilletiales</taxon>
        <taxon>Tilletiaceae</taxon>
        <taxon>Tilletia</taxon>
    </lineage>
</organism>
<evidence type="ECO:0000313" key="2">
    <source>
        <dbReference type="Proteomes" id="UP001176521"/>
    </source>
</evidence>
<gene>
    <name evidence="1" type="ORF">OC842_000056</name>
</gene>
<comment type="caution">
    <text evidence="1">The sequence shown here is derived from an EMBL/GenBank/DDBJ whole genome shotgun (WGS) entry which is preliminary data.</text>
</comment>
<proteinExistence type="predicted"/>
<evidence type="ECO:0000313" key="1">
    <source>
        <dbReference type="EMBL" id="KAK0541223.1"/>
    </source>
</evidence>
<keyword evidence="2" id="KW-1185">Reference proteome</keyword>
<dbReference type="EMBL" id="JAPDMQ010000002">
    <property type="protein sequence ID" value="KAK0541223.1"/>
    <property type="molecule type" value="Genomic_DNA"/>
</dbReference>
<dbReference type="AlphaFoldDB" id="A0AAN6GJX6"/>
<accession>A0AAN6GJX6</accession>
<reference evidence="1" key="1">
    <citation type="journal article" date="2023" name="PhytoFront">
        <title>Draft Genome Resources of Seven Strains of Tilletia horrida, Causal Agent of Kernel Smut of Rice.</title>
        <authorList>
            <person name="Khanal S."/>
            <person name="Antony Babu S."/>
            <person name="Zhou X.G."/>
        </authorList>
    </citation>
    <scope>NUCLEOTIDE SEQUENCE</scope>
    <source>
        <strain evidence="1">TX3</strain>
    </source>
</reference>
<name>A0AAN6GJX6_9BASI</name>